<evidence type="ECO:0000313" key="3">
    <source>
        <dbReference type="EMBL" id="TKW37298.1"/>
    </source>
</evidence>
<proteinExistence type="predicted"/>
<feature type="chain" id="PRO_5020976600" evidence="2">
    <location>
        <begin position="30"/>
        <end position="66"/>
    </location>
</feature>
<gene>
    <name evidence="3" type="ORF">SEVIR_1G037800v2</name>
</gene>
<protein>
    <submittedName>
        <fullName evidence="3">Uncharacterized protein</fullName>
    </submittedName>
</protein>
<organism evidence="3 4">
    <name type="scientific">Setaria viridis</name>
    <name type="common">Green bristlegrass</name>
    <name type="synonym">Setaria italica subsp. viridis</name>
    <dbReference type="NCBI Taxonomy" id="4556"/>
    <lineage>
        <taxon>Eukaryota</taxon>
        <taxon>Viridiplantae</taxon>
        <taxon>Streptophyta</taxon>
        <taxon>Embryophyta</taxon>
        <taxon>Tracheophyta</taxon>
        <taxon>Spermatophyta</taxon>
        <taxon>Magnoliopsida</taxon>
        <taxon>Liliopsida</taxon>
        <taxon>Poales</taxon>
        <taxon>Poaceae</taxon>
        <taxon>PACMAD clade</taxon>
        <taxon>Panicoideae</taxon>
        <taxon>Panicodae</taxon>
        <taxon>Paniceae</taxon>
        <taxon>Cenchrinae</taxon>
        <taxon>Setaria</taxon>
    </lineage>
</organism>
<dbReference type="OMA" id="GICETPN"/>
<dbReference type="Gramene" id="TKW37298">
    <property type="protein sequence ID" value="TKW37298"/>
    <property type="gene ID" value="SEVIR_1G037800v2"/>
</dbReference>
<sequence>MSLRLGAIRSLALVFFVMAVLMAISSVAAIRGGSVAGFHGGGSGGICETPNPPSRQPGGGGCGPPP</sequence>
<keyword evidence="4" id="KW-1185">Reference proteome</keyword>
<dbReference type="EMBL" id="CM016552">
    <property type="protein sequence ID" value="TKW37298.1"/>
    <property type="molecule type" value="Genomic_DNA"/>
</dbReference>
<feature type="region of interest" description="Disordered" evidence="1">
    <location>
        <begin position="41"/>
        <end position="66"/>
    </location>
</feature>
<feature type="compositionally biased region" description="Gly residues" evidence="1">
    <location>
        <begin position="57"/>
        <end position="66"/>
    </location>
</feature>
<evidence type="ECO:0000256" key="1">
    <source>
        <dbReference type="SAM" id="MobiDB-lite"/>
    </source>
</evidence>
<evidence type="ECO:0000313" key="4">
    <source>
        <dbReference type="Proteomes" id="UP000298652"/>
    </source>
</evidence>
<feature type="signal peptide" evidence="2">
    <location>
        <begin position="1"/>
        <end position="29"/>
    </location>
</feature>
<dbReference type="AlphaFoldDB" id="A0A4U6W471"/>
<name>A0A4U6W471_SETVI</name>
<dbReference type="Proteomes" id="UP000298652">
    <property type="component" value="Chromosome 1"/>
</dbReference>
<evidence type="ECO:0000256" key="2">
    <source>
        <dbReference type="SAM" id="SignalP"/>
    </source>
</evidence>
<keyword evidence="2" id="KW-0732">Signal</keyword>
<reference evidence="3" key="1">
    <citation type="submission" date="2019-03" db="EMBL/GenBank/DDBJ databases">
        <title>WGS assembly of Setaria viridis.</title>
        <authorList>
            <person name="Huang P."/>
            <person name="Jenkins J."/>
            <person name="Grimwood J."/>
            <person name="Barry K."/>
            <person name="Healey A."/>
            <person name="Mamidi S."/>
            <person name="Sreedasyam A."/>
            <person name="Shu S."/>
            <person name="Feldman M."/>
            <person name="Wu J."/>
            <person name="Yu Y."/>
            <person name="Chen C."/>
            <person name="Johnson J."/>
            <person name="Rokhsar D."/>
            <person name="Baxter I."/>
            <person name="Schmutz J."/>
            <person name="Brutnell T."/>
            <person name="Kellogg E."/>
        </authorList>
    </citation>
    <scope>NUCLEOTIDE SEQUENCE [LARGE SCALE GENOMIC DNA]</scope>
</reference>
<accession>A0A4U6W471</accession>